<reference evidence="2 3" key="1">
    <citation type="submission" date="2018-06" db="EMBL/GenBank/DDBJ databases">
        <title>Comparative genomics reveals the genomic features of Rhizophagus irregularis, R. cerebriforme, R. diaphanum and Gigaspora rosea, and their symbiotic lifestyle signature.</title>
        <authorList>
            <person name="Morin E."/>
            <person name="San Clemente H."/>
            <person name="Chen E.C.H."/>
            <person name="De La Providencia I."/>
            <person name="Hainaut M."/>
            <person name="Kuo A."/>
            <person name="Kohler A."/>
            <person name="Murat C."/>
            <person name="Tang N."/>
            <person name="Roy S."/>
            <person name="Loubradou J."/>
            <person name="Henrissat B."/>
            <person name="Grigoriev I.V."/>
            <person name="Corradi N."/>
            <person name="Roux C."/>
            <person name="Martin F.M."/>
        </authorList>
    </citation>
    <scope>NUCLEOTIDE SEQUENCE [LARGE SCALE GENOMIC DNA]</scope>
    <source>
        <strain evidence="2 3">DAOM 194757</strain>
    </source>
</reference>
<accession>A0A397VD18</accession>
<sequence length="566" mass="64310">MASSSSYDPPITRRLPPEVLGHIFAHVSPNELSTLSSAALVNRDWCKNSVPYLWSAPFSSVFISENLYKIIPIYLSFLGPETRSILIPNEITPPVILQATFDYPSMLEELNFETLYLAVYMWSKHERRQKSVINPMYRSPPSLETLQITAFDSENEEDPIISNSMDVVIYHLVTEICKLLMCRSHKIQNLFFKRSGKLRAVGANADETQLFAWIAVKILDDIPKYPGATYCLRHLRKLIVVASYWIGKPLLKLSSICHDIVTLEIDDITYRAEESQSTTNELAALIQNQRNLQNFYFRYSPLKTTPIFAALETQAHSLINIEIDDIDIDMKSMESLTRCKNLETLKLIRLKCRGKETFKPLAHSRFPKLKNFGIKLTKWSYLADRCNEGLSIEDFNSIIKNNGKNLQEIRLEVNFKKYSTTLGIVGEYCPNLVDVTVGGDFDKVDDLVSLLKRPLRLHKLTIRGGASSFNGDGVLPPFKELNAMANLRQFSIDWMISATSMATLLENWDAPIIHLMFHCEGDTDSHAKIIQAYFNDQKNKRMLKDVSFAVASDGRDSLIGVGFIEG</sequence>
<feature type="domain" description="F-box" evidence="1">
    <location>
        <begin position="14"/>
        <end position="58"/>
    </location>
</feature>
<evidence type="ECO:0000313" key="3">
    <source>
        <dbReference type="Proteomes" id="UP000266673"/>
    </source>
</evidence>
<dbReference type="InterPro" id="IPR001810">
    <property type="entry name" value="F-box_dom"/>
</dbReference>
<dbReference type="InterPro" id="IPR032675">
    <property type="entry name" value="LRR_dom_sf"/>
</dbReference>
<dbReference type="SUPFAM" id="SSF81383">
    <property type="entry name" value="F-box domain"/>
    <property type="match status" value="1"/>
</dbReference>
<dbReference type="AlphaFoldDB" id="A0A397VD18"/>
<dbReference type="InterPro" id="IPR036047">
    <property type="entry name" value="F-box-like_dom_sf"/>
</dbReference>
<dbReference type="EMBL" id="QKWP01000456">
    <property type="protein sequence ID" value="RIB19731.1"/>
    <property type="molecule type" value="Genomic_DNA"/>
</dbReference>
<protein>
    <recommendedName>
        <fullName evidence="1">F-box domain-containing protein</fullName>
    </recommendedName>
</protein>
<dbReference type="OrthoDB" id="2357208at2759"/>
<name>A0A397VD18_9GLOM</name>
<dbReference type="Proteomes" id="UP000266673">
    <property type="component" value="Unassembled WGS sequence"/>
</dbReference>
<evidence type="ECO:0000259" key="1">
    <source>
        <dbReference type="Pfam" id="PF12937"/>
    </source>
</evidence>
<dbReference type="SUPFAM" id="SSF52047">
    <property type="entry name" value="RNI-like"/>
    <property type="match status" value="1"/>
</dbReference>
<dbReference type="Gene3D" id="3.80.10.10">
    <property type="entry name" value="Ribonuclease Inhibitor"/>
    <property type="match status" value="1"/>
</dbReference>
<organism evidence="2 3">
    <name type="scientific">Gigaspora rosea</name>
    <dbReference type="NCBI Taxonomy" id="44941"/>
    <lineage>
        <taxon>Eukaryota</taxon>
        <taxon>Fungi</taxon>
        <taxon>Fungi incertae sedis</taxon>
        <taxon>Mucoromycota</taxon>
        <taxon>Glomeromycotina</taxon>
        <taxon>Glomeromycetes</taxon>
        <taxon>Diversisporales</taxon>
        <taxon>Gigasporaceae</taxon>
        <taxon>Gigaspora</taxon>
    </lineage>
</organism>
<keyword evidence="3" id="KW-1185">Reference proteome</keyword>
<proteinExistence type="predicted"/>
<gene>
    <name evidence="2" type="ORF">C2G38_2082413</name>
</gene>
<comment type="caution">
    <text evidence="2">The sequence shown here is derived from an EMBL/GenBank/DDBJ whole genome shotgun (WGS) entry which is preliminary data.</text>
</comment>
<evidence type="ECO:0000313" key="2">
    <source>
        <dbReference type="EMBL" id="RIB19731.1"/>
    </source>
</evidence>
<dbReference type="Pfam" id="PF12937">
    <property type="entry name" value="F-box-like"/>
    <property type="match status" value="1"/>
</dbReference>
<dbReference type="CDD" id="cd09917">
    <property type="entry name" value="F-box_SF"/>
    <property type="match status" value="1"/>
</dbReference>